<dbReference type="GO" id="GO:0003676">
    <property type="term" value="F:nucleic acid binding"/>
    <property type="evidence" value="ECO:0007669"/>
    <property type="project" value="InterPro"/>
</dbReference>
<accession>A0A834X5R4</accession>
<gene>
    <name evidence="2" type="ORF">G2W53_007213</name>
</gene>
<evidence type="ECO:0000259" key="1">
    <source>
        <dbReference type="Pfam" id="PF13456"/>
    </source>
</evidence>
<dbReference type="AlphaFoldDB" id="A0A834X5R4"/>
<dbReference type="EMBL" id="JAAIUW010000003">
    <property type="protein sequence ID" value="KAF7838731.1"/>
    <property type="molecule type" value="Genomic_DNA"/>
</dbReference>
<proteinExistence type="predicted"/>
<protein>
    <submittedName>
        <fullName evidence="2">Putative ribonuclease H protein</fullName>
    </submittedName>
</protein>
<dbReference type="InterPro" id="IPR002156">
    <property type="entry name" value="RNaseH_domain"/>
</dbReference>
<dbReference type="PANTHER" id="PTHR47074">
    <property type="entry name" value="BNAC02G40300D PROTEIN"/>
    <property type="match status" value="1"/>
</dbReference>
<feature type="domain" description="RNase H type-1" evidence="1">
    <location>
        <begin position="35"/>
        <end position="96"/>
    </location>
</feature>
<name>A0A834X5R4_9FABA</name>
<dbReference type="PANTHER" id="PTHR47074:SF73">
    <property type="entry name" value="OS04G0448401 PROTEIN"/>
    <property type="match status" value="1"/>
</dbReference>
<comment type="caution">
    <text evidence="2">The sequence shown here is derived from an EMBL/GenBank/DDBJ whole genome shotgun (WGS) entry which is preliminary data.</text>
</comment>
<evidence type="ECO:0000313" key="3">
    <source>
        <dbReference type="Proteomes" id="UP000634136"/>
    </source>
</evidence>
<dbReference type="Proteomes" id="UP000634136">
    <property type="component" value="Unassembled WGS sequence"/>
</dbReference>
<dbReference type="OrthoDB" id="1193612at2759"/>
<reference evidence="2" key="1">
    <citation type="submission" date="2020-09" db="EMBL/GenBank/DDBJ databases">
        <title>Genome-Enabled Discovery of Anthraquinone Biosynthesis in Senna tora.</title>
        <authorList>
            <person name="Kang S.-H."/>
            <person name="Pandey R.P."/>
            <person name="Lee C.-M."/>
            <person name="Sim J.-S."/>
            <person name="Jeong J.-T."/>
            <person name="Choi B.-S."/>
            <person name="Jung M."/>
            <person name="Ginzburg D."/>
            <person name="Zhao K."/>
            <person name="Won S.Y."/>
            <person name="Oh T.-J."/>
            <person name="Yu Y."/>
            <person name="Kim N.-H."/>
            <person name="Lee O.R."/>
            <person name="Lee T.-H."/>
            <person name="Bashyal P."/>
            <person name="Kim T.-S."/>
            <person name="Lee W.-H."/>
            <person name="Kawkins C."/>
            <person name="Kim C.-K."/>
            <person name="Kim J.S."/>
            <person name="Ahn B.O."/>
            <person name="Rhee S.Y."/>
            <person name="Sohng J.K."/>
        </authorList>
    </citation>
    <scope>NUCLEOTIDE SEQUENCE</scope>
    <source>
        <tissue evidence="2">Leaf</tissue>
    </source>
</reference>
<dbReference type="Pfam" id="PF13456">
    <property type="entry name" value="RVT_3"/>
    <property type="match status" value="1"/>
</dbReference>
<evidence type="ECO:0000313" key="2">
    <source>
        <dbReference type="EMBL" id="KAF7838731.1"/>
    </source>
</evidence>
<keyword evidence="3" id="KW-1185">Reference proteome</keyword>
<dbReference type="InterPro" id="IPR052929">
    <property type="entry name" value="RNase_H-like_EbsB-rel"/>
</dbReference>
<dbReference type="GO" id="GO:0004523">
    <property type="term" value="F:RNA-DNA hybrid ribonuclease activity"/>
    <property type="evidence" value="ECO:0007669"/>
    <property type="project" value="InterPro"/>
</dbReference>
<sequence>MAWEEVARCAIGTDVDSLEERQIWVKPVAPCFKLNCDAAVRGGIGGLIGGVVRDCEGVVLAAFTEPVLRIEDILRLEAMAIQKGVEVARDLGIQMLTSNRVTHLLAYIGKSSANECVWTDSVPMVLFDVLKHDFYQ</sequence>
<organism evidence="2 3">
    <name type="scientific">Senna tora</name>
    <dbReference type="NCBI Taxonomy" id="362788"/>
    <lineage>
        <taxon>Eukaryota</taxon>
        <taxon>Viridiplantae</taxon>
        <taxon>Streptophyta</taxon>
        <taxon>Embryophyta</taxon>
        <taxon>Tracheophyta</taxon>
        <taxon>Spermatophyta</taxon>
        <taxon>Magnoliopsida</taxon>
        <taxon>eudicotyledons</taxon>
        <taxon>Gunneridae</taxon>
        <taxon>Pentapetalae</taxon>
        <taxon>rosids</taxon>
        <taxon>fabids</taxon>
        <taxon>Fabales</taxon>
        <taxon>Fabaceae</taxon>
        <taxon>Caesalpinioideae</taxon>
        <taxon>Cassia clade</taxon>
        <taxon>Senna</taxon>
    </lineage>
</organism>